<dbReference type="EMBL" id="LGIA01000190">
    <property type="protein sequence ID" value="KOH43384.1"/>
    <property type="molecule type" value="Genomic_DNA"/>
</dbReference>
<dbReference type="PANTHER" id="PTHR11060">
    <property type="entry name" value="PROTEIN MEMO1"/>
    <property type="match status" value="1"/>
</dbReference>
<dbReference type="NCBIfam" id="TIGR04336">
    <property type="entry name" value="AmmeMemoSam_B"/>
    <property type="match status" value="1"/>
</dbReference>
<dbReference type="HAMAP" id="MF_00055">
    <property type="entry name" value="MEMO1"/>
    <property type="match status" value="1"/>
</dbReference>
<evidence type="ECO:0000256" key="2">
    <source>
        <dbReference type="HAMAP-Rule" id="MF_00055"/>
    </source>
</evidence>
<dbReference type="AlphaFoldDB" id="A0A0L8V4M2"/>
<organism evidence="3 4">
    <name type="scientific">Sunxiuqinia dokdonensis</name>
    <dbReference type="NCBI Taxonomy" id="1409788"/>
    <lineage>
        <taxon>Bacteria</taxon>
        <taxon>Pseudomonadati</taxon>
        <taxon>Bacteroidota</taxon>
        <taxon>Bacteroidia</taxon>
        <taxon>Marinilabiliales</taxon>
        <taxon>Prolixibacteraceae</taxon>
        <taxon>Sunxiuqinia</taxon>
    </lineage>
</organism>
<dbReference type="STRING" id="1409788.NC99_38110"/>
<dbReference type="CDD" id="cd07361">
    <property type="entry name" value="MEMO_like"/>
    <property type="match status" value="1"/>
</dbReference>
<name>A0A0L8V4M2_9BACT</name>
<dbReference type="Proteomes" id="UP000036958">
    <property type="component" value="Unassembled WGS sequence"/>
</dbReference>
<keyword evidence="4" id="KW-1185">Reference proteome</keyword>
<sequence>MNTTIRNSIFTGSFYPGTASDLRQLVQDVYQIEKDSIKLRLAKHKLIGGIVPHAGYAYSGYEAIHFYDILKQSGQHFDTIVIINPNHTGYGTGWYNTSTYSFWETPLGQVEADQQFLEALDIVPNNKAHSLEHSGEVQLPFLQLYALAPFAVVMITMNRQTVSSAVSLAAKIHQAAVQTKNSVLVIASSDFSHYESPQTALNKDQFAIDQILAKNVQKLYDAVQEHQISACGYGPMMALIEYARLSGNKPAMELLRKGNSGEVFPANKVVDYISFLCYES</sequence>
<dbReference type="Pfam" id="PF01875">
    <property type="entry name" value="Memo"/>
    <property type="match status" value="1"/>
</dbReference>
<dbReference type="InterPro" id="IPR002737">
    <property type="entry name" value="MEMO1_fam"/>
</dbReference>
<proteinExistence type="inferred from homology"/>
<reference evidence="4" key="1">
    <citation type="submission" date="2015-07" db="EMBL/GenBank/DDBJ databases">
        <title>Genome sequencing of Sunxiuqinia dokdonensis strain SK.</title>
        <authorList>
            <person name="Ahn S."/>
            <person name="Kim B.-C."/>
        </authorList>
    </citation>
    <scope>NUCLEOTIDE SEQUENCE [LARGE SCALE GENOMIC DNA]</scope>
    <source>
        <strain evidence="4">SK</strain>
    </source>
</reference>
<evidence type="ECO:0000313" key="3">
    <source>
        <dbReference type="EMBL" id="KOH43384.1"/>
    </source>
</evidence>
<protein>
    <recommendedName>
        <fullName evidence="2">MEMO1 family protein NC99_38110</fullName>
    </recommendedName>
</protein>
<evidence type="ECO:0000313" key="4">
    <source>
        <dbReference type="Proteomes" id="UP000036958"/>
    </source>
</evidence>
<gene>
    <name evidence="3" type="ORF">NC99_38110</name>
</gene>
<dbReference type="Gene3D" id="3.40.830.10">
    <property type="entry name" value="LigB-like"/>
    <property type="match status" value="1"/>
</dbReference>
<comment type="caution">
    <text evidence="3">The sequence shown here is derived from an EMBL/GenBank/DDBJ whole genome shotgun (WGS) entry which is preliminary data.</text>
</comment>
<accession>A0A0L8V4M2</accession>
<evidence type="ECO:0000256" key="1">
    <source>
        <dbReference type="ARBA" id="ARBA00006315"/>
    </source>
</evidence>
<dbReference type="RefSeq" id="WP_053186768.1">
    <property type="nucleotide sequence ID" value="NZ_LGIA01000190.1"/>
</dbReference>
<dbReference type="PANTHER" id="PTHR11060:SF0">
    <property type="entry name" value="PROTEIN MEMO1"/>
    <property type="match status" value="1"/>
</dbReference>
<comment type="similarity">
    <text evidence="1 2">Belongs to the MEMO1 family.</text>
</comment>